<dbReference type="InterPro" id="IPR013324">
    <property type="entry name" value="RNA_pol_sigma_r3/r4-like"/>
</dbReference>
<evidence type="ECO:0000259" key="6">
    <source>
        <dbReference type="Pfam" id="PF08281"/>
    </source>
</evidence>
<proteinExistence type="inferred from homology"/>
<evidence type="ECO:0000313" key="8">
    <source>
        <dbReference type="Proteomes" id="UP000808349"/>
    </source>
</evidence>
<evidence type="ECO:0000256" key="3">
    <source>
        <dbReference type="ARBA" id="ARBA00023082"/>
    </source>
</evidence>
<name>A0A9D7SA41_9BACT</name>
<keyword evidence="2" id="KW-0805">Transcription regulation</keyword>
<accession>A0A9D7SA41</accession>
<dbReference type="Gene3D" id="1.10.1740.10">
    <property type="match status" value="1"/>
</dbReference>
<evidence type="ECO:0000256" key="1">
    <source>
        <dbReference type="ARBA" id="ARBA00010641"/>
    </source>
</evidence>
<feature type="domain" description="RNA polymerase sigma factor 70 region 4 type 2" evidence="6">
    <location>
        <begin position="134"/>
        <end position="169"/>
    </location>
</feature>
<dbReference type="PANTHER" id="PTHR43133:SF8">
    <property type="entry name" value="RNA POLYMERASE SIGMA FACTOR HI_1459-RELATED"/>
    <property type="match status" value="1"/>
</dbReference>
<dbReference type="Gene3D" id="1.10.10.10">
    <property type="entry name" value="Winged helix-like DNA-binding domain superfamily/Winged helix DNA-binding domain"/>
    <property type="match status" value="1"/>
</dbReference>
<dbReference type="SUPFAM" id="SSF88946">
    <property type="entry name" value="Sigma2 domain of RNA polymerase sigma factors"/>
    <property type="match status" value="1"/>
</dbReference>
<dbReference type="CDD" id="cd06171">
    <property type="entry name" value="Sigma70_r4"/>
    <property type="match status" value="1"/>
</dbReference>
<keyword evidence="4" id="KW-0238">DNA-binding</keyword>
<dbReference type="EMBL" id="JADKFW010000013">
    <property type="protein sequence ID" value="MBK9718802.1"/>
    <property type="molecule type" value="Genomic_DNA"/>
</dbReference>
<dbReference type="GO" id="GO:0006352">
    <property type="term" value="P:DNA-templated transcription initiation"/>
    <property type="evidence" value="ECO:0007669"/>
    <property type="project" value="InterPro"/>
</dbReference>
<dbReference type="InterPro" id="IPR036388">
    <property type="entry name" value="WH-like_DNA-bd_sf"/>
</dbReference>
<dbReference type="PANTHER" id="PTHR43133">
    <property type="entry name" value="RNA POLYMERASE ECF-TYPE SIGMA FACTO"/>
    <property type="match status" value="1"/>
</dbReference>
<evidence type="ECO:0000313" key="7">
    <source>
        <dbReference type="EMBL" id="MBK9718802.1"/>
    </source>
</evidence>
<evidence type="ECO:0000256" key="5">
    <source>
        <dbReference type="ARBA" id="ARBA00023163"/>
    </source>
</evidence>
<dbReference type="AlphaFoldDB" id="A0A9D7SA41"/>
<dbReference type="Proteomes" id="UP000808349">
    <property type="component" value="Unassembled WGS sequence"/>
</dbReference>
<comment type="similarity">
    <text evidence="1">Belongs to the sigma-70 factor family. ECF subfamily.</text>
</comment>
<protein>
    <submittedName>
        <fullName evidence="7">Sigma-70 family RNA polymerase sigma factor</fullName>
    </submittedName>
</protein>
<keyword evidence="5" id="KW-0804">Transcription</keyword>
<dbReference type="InterPro" id="IPR014284">
    <property type="entry name" value="RNA_pol_sigma-70_dom"/>
</dbReference>
<dbReference type="InterPro" id="IPR039425">
    <property type="entry name" value="RNA_pol_sigma-70-like"/>
</dbReference>
<dbReference type="SUPFAM" id="SSF88659">
    <property type="entry name" value="Sigma3 and sigma4 domains of RNA polymerase sigma factors"/>
    <property type="match status" value="1"/>
</dbReference>
<evidence type="ECO:0000256" key="2">
    <source>
        <dbReference type="ARBA" id="ARBA00023015"/>
    </source>
</evidence>
<dbReference type="InterPro" id="IPR013249">
    <property type="entry name" value="RNA_pol_sigma70_r4_t2"/>
</dbReference>
<dbReference type="NCBIfam" id="TIGR02937">
    <property type="entry name" value="sigma70-ECF"/>
    <property type="match status" value="1"/>
</dbReference>
<organism evidence="7 8">
    <name type="scientific">Candidatus Defluviibacterium haderslevense</name>
    <dbReference type="NCBI Taxonomy" id="2981993"/>
    <lineage>
        <taxon>Bacteria</taxon>
        <taxon>Pseudomonadati</taxon>
        <taxon>Bacteroidota</taxon>
        <taxon>Saprospiria</taxon>
        <taxon>Saprospirales</taxon>
        <taxon>Saprospiraceae</taxon>
        <taxon>Candidatus Defluviibacterium</taxon>
    </lineage>
</organism>
<reference evidence="7 8" key="1">
    <citation type="submission" date="2020-10" db="EMBL/GenBank/DDBJ databases">
        <title>Connecting structure to function with the recovery of over 1000 high-quality activated sludge metagenome-assembled genomes encoding full-length rRNA genes using long-read sequencing.</title>
        <authorList>
            <person name="Singleton C.M."/>
            <person name="Petriglieri F."/>
            <person name="Kristensen J.M."/>
            <person name="Kirkegaard R.H."/>
            <person name="Michaelsen T.Y."/>
            <person name="Andersen M.H."/>
            <person name="Karst S.M."/>
            <person name="Dueholm M.S."/>
            <person name="Nielsen P.H."/>
            <person name="Albertsen M."/>
        </authorList>
    </citation>
    <scope>NUCLEOTIDE SEQUENCE [LARGE SCALE GENOMIC DNA]</scope>
    <source>
        <strain evidence="7">Ribe_18-Q3-R11-54_BAT3C.373</strain>
    </source>
</reference>
<evidence type="ECO:0000256" key="4">
    <source>
        <dbReference type="ARBA" id="ARBA00023125"/>
    </source>
</evidence>
<comment type="caution">
    <text evidence="7">The sequence shown here is derived from an EMBL/GenBank/DDBJ whole genome shotgun (WGS) entry which is preliminary data.</text>
</comment>
<keyword evidence="3" id="KW-0731">Sigma factor</keyword>
<dbReference type="GO" id="GO:0016987">
    <property type="term" value="F:sigma factor activity"/>
    <property type="evidence" value="ECO:0007669"/>
    <property type="project" value="UniProtKB-KW"/>
</dbReference>
<dbReference type="InterPro" id="IPR013325">
    <property type="entry name" value="RNA_pol_sigma_r2"/>
</dbReference>
<gene>
    <name evidence="7" type="ORF">IPO85_15050</name>
</gene>
<sequence length="197" mass="22958">MISSKSKTSHLDGNAIIAQLIKGEMSILDKVYDHYKPEYLKWAEKKYPGLNPEDFLDSWHDAIIAFYEQVAANKLKSIQFELKTYLFTIGYRILIRKHKKMQEIIDDEYIDTQMSIESMEYFTATEDLSEERKDLLLNAINELPPQSKQVLMLRFIEGKSLKDISQILNYGSLNVLSATISRSLKRLKENIKMNLEL</sequence>
<dbReference type="Pfam" id="PF08281">
    <property type="entry name" value="Sigma70_r4_2"/>
    <property type="match status" value="1"/>
</dbReference>
<dbReference type="GO" id="GO:0003677">
    <property type="term" value="F:DNA binding"/>
    <property type="evidence" value="ECO:0007669"/>
    <property type="project" value="UniProtKB-KW"/>
</dbReference>